<gene>
    <name evidence="1" type="ORF">ACFPCV_01525</name>
</gene>
<proteinExistence type="predicted"/>
<protein>
    <recommendedName>
        <fullName evidence="3">DUF397 domain-containing protein</fullName>
    </recommendedName>
</protein>
<accession>A0ABV9RS85</accession>
<sequence>MNEEVVAVGRGISLAHDEIGDAGGEQVLPQGAWPALLDLIDDRARTTRSTDVPTS</sequence>
<comment type="caution">
    <text evidence="1">The sequence shown here is derived from an EMBL/GenBank/DDBJ whole genome shotgun (WGS) entry which is preliminary data.</text>
</comment>
<organism evidence="1 2">
    <name type="scientific">Actinophytocola glycyrrhizae</name>
    <dbReference type="NCBI Taxonomy" id="2044873"/>
    <lineage>
        <taxon>Bacteria</taxon>
        <taxon>Bacillati</taxon>
        <taxon>Actinomycetota</taxon>
        <taxon>Actinomycetes</taxon>
        <taxon>Pseudonocardiales</taxon>
        <taxon>Pseudonocardiaceae</taxon>
    </lineage>
</organism>
<dbReference type="RefSeq" id="WP_378053625.1">
    <property type="nucleotide sequence ID" value="NZ_JBHSIS010000002.1"/>
</dbReference>
<evidence type="ECO:0000313" key="2">
    <source>
        <dbReference type="Proteomes" id="UP001595859"/>
    </source>
</evidence>
<evidence type="ECO:0000313" key="1">
    <source>
        <dbReference type="EMBL" id="MFC4852165.1"/>
    </source>
</evidence>
<keyword evidence="2" id="KW-1185">Reference proteome</keyword>
<name>A0ABV9RS85_9PSEU</name>
<dbReference type="EMBL" id="JBHSIS010000002">
    <property type="protein sequence ID" value="MFC4852165.1"/>
    <property type="molecule type" value="Genomic_DNA"/>
</dbReference>
<reference evidence="2" key="1">
    <citation type="journal article" date="2019" name="Int. J. Syst. Evol. Microbiol.">
        <title>The Global Catalogue of Microorganisms (GCM) 10K type strain sequencing project: providing services to taxonomists for standard genome sequencing and annotation.</title>
        <authorList>
            <consortium name="The Broad Institute Genomics Platform"/>
            <consortium name="The Broad Institute Genome Sequencing Center for Infectious Disease"/>
            <person name="Wu L."/>
            <person name="Ma J."/>
        </authorList>
    </citation>
    <scope>NUCLEOTIDE SEQUENCE [LARGE SCALE GENOMIC DNA]</scope>
    <source>
        <strain evidence="2">ZS-22-S1</strain>
    </source>
</reference>
<dbReference type="Proteomes" id="UP001595859">
    <property type="component" value="Unassembled WGS sequence"/>
</dbReference>
<evidence type="ECO:0008006" key="3">
    <source>
        <dbReference type="Google" id="ProtNLM"/>
    </source>
</evidence>